<protein>
    <submittedName>
        <fullName evidence="2">Uncharacterized protein</fullName>
    </submittedName>
</protein>
<evidence type="ECO:0000256" key="1">
    <source>
        <dbReference type="SAM" id="MobiDB-lite"/>
    </source>
</evidence>
<organism evidence="2 3">
    <name type="scientific">Methylobacterium iners</name>
    <dbReference type="NCBI Taxonomy" id="418707"/>
    <lineage>
        <taxon>Bacteria</taxon>
        <taxon>Pseudomonadati</taxon>
        <taxon>Pseudomonadota</taxon>
        <taxon>Alphaproteobacteria</taxon>
        <taxon>Hyphomicrobiales</taxon>
        <taxon>Methylobacteriaceae</taxon>
        <taxon>Methylobacterium</taxon>
    </lineage>
</organism>
<gene>
    <name evidence="2" type="ORF">OCOJLMKI_4200</name>
</gene>
<name>A0ABQ4S5E7_9HYPH</name>
<dbReference type="Proteomes" id="UP001055125">
    <property type="component" value="Unassembled WGS sequence"/>
</dbReference>
<dbReference type="EMBL" id="BPQP01000073">
    <property type="protein sequence ID" value="GJD96972.1"/>
    <property type="molecule type" value="Genomic_DNA"/>
</dbReference>
<proteinExistence type="predicted"/>
<feature type="region of interest" description="Disordered" evidence="1">
    <location>
        <begin position="1"/>
        <end position="98"/>
    </location>
</feature>
<comment type="caution">
    <text evidence="2">The sequence shown here is derived from an EMBL/GenBank/DDBJ whole genome shotgun (WGS) entry which is preliminary data.</text>
</comment>
<reference evidence="2" key="1">
    <citation type="journal article" date="2021" name="Front. Microbiol.">
        <title>Comprehensive Comparative Genomics and Phenotyping of Methylobacterium Species.</title>
        <authorList>
            <person name="Alessa O."/>
            <person name="Ogura Y."/>
            <person name="Fujitani Y."/>
            <person name="Takami H."/>
            <person name="Hayashi T."/>
            <person name="Sahin N."/>
            <person name="Tani A."/>
        </authorList>
    </citation>
    <scope>NUCLEOTIDE SEQUENCE</scope>
    <source>
        <strain evidence="2">DSM 19015</strain>
    </source>
</reference>
<reference evidence="2" key="2">
    <citation type="submission" date="2021-08" db="EMBL/GenBank/DDBJ databases">
        <authorList>
            <person name="Tani A."/>
            <person name="Ola A."/>
            <person name="Ogura Y."/>
            <person name="Katsura K."/>
            <person name="Hayashi T."/>
        </authorList>
    </citation>
    <scope>NUCLEOTIDE SEQUENCE</scope>
    <source>
        <strain evidence="2">DSM 19015</strain>
    </source>
</reference>
<feature type="compositionally biased region" description="Basic residues" evidence="1">
    <location>
        <begin position="34"/>
        <end position="52"/>
    </location>
</feature>
<evidence type="ECO:0000313" key="2">
    <source>
        <dbReference type="EMBL" id="GJD96972.1"/>
    </source>
</evidence>
<evidence type="ECO:0000313" key="3">
    <source>
        <dbReference type="Proteomes" id="UP001055125"/>
    </source>
</evidence>
<sequence>MRPELKHQVFEGLGEGSKPRISAVLNRAADHPKPSKSRRFHKNTSRGTHQSRRALAGVSGKAAQRIDGGAPEGAPVAPPPAGARLNLGGAGRPGFKPEQPRPAVLVMAPDLPTVSARALAVMEGRYAFA</sequence>
<accession>A0ABQ4S5E7</accession>
<keyword evidence="3" id="KW-1185">Reference proteome</keyword>